<reference evidence="1" key="1">
    <citation type="submission" date="2021-01" db="EMBL/GenBank/DDBJ databases">
        <authorList>
            <person name="Corre E."/>
            <person name="Pelletier E."/>
            <person name="Niang G."/>
            <person name="Scheremetjew M."/>
            <person name="Finn R."/>
            <person name="Kale V."/>
            <person name="Holt S."/>
            <person name="Cochrane G."/>
            <person name="Meng A."/>
            <person name="Brown T."/>
            <person name="Cohen L."/>
        </authorList>
    </citation>
    <scope>NUCLEOTIDE SEQUENCE</scope>
    <source>
        <strain evidence="1">CCAC1681</strain>
    </source>
</reference>
<gene>
    <name evidence="1" type="ORF">MSP1401_LOCUS579</name>
</gene>
<dbReference type="EMBL" id="HBEN01000687">
    <property type="protein sequence ID" value="CAD8429809.1"/>
    <property type="molecule type" value="Transcribed_RNA"/>
</dbReference>
<sequence length="181" mass="19706">MSAKVNGDWELVYSDTYLFRSSPFFWAVGKMMGETGDFFYGAHDHQTGMFGGGVGRVVQSLDLENNRIVSDCIVKASLGVPLLGFAPIFSGFGSVITAGRAVAESETRVAVVAETTTIRQDDKEVIPALNFLNNTTVPIEDAMRQIGGGAAPEVFLDVLYLDDEMRVSKLEDGSTFVYQRC</sequence>
<dbReference type="AlphaFoldDB" id="A0A7S0CPX2"/>
<evidence type="ECO:0000313" key="1">
    <source>
        <dbReference type="EMBL" id="CAD8429809.1"/>
    </source>
</evidence>
<protein>
    <recommendedName>
        <fullName evidence="2">Plastid lipid-associated protein/fibrillin conserved domain-containing protein</fullName>
    </recommendedName>
</protein>
<name>A0A7S0CPX2_MICPS</name>
<organism evidence="1">
    <name type="scientific">Micromonas pusilla</name>
    <name type="common">Picoplanktonic green alga</name>
    <name type="synonym">Chromulina pusilla</name>
    <dbReference type="NCBI Taxonomy" id="38833"/>
    <lineage>
        <taxon>Eukaryota</taxon>
        <taxon>Viridiplantae</taxon>
        <taxon>Chlorophyta</taxon>
        <taxon>Mamiellophyceae</taxon>
        <taxon>Mamiellales</taxon>
        <taxon>Mamiellaceae</taxon>
        <taxon>Micromonas</taxon>
    </lineage>
</organism>
<proteinExistence type="predicted"/>
<accession>A0A7S0CPX2</accession>
<evidence type="ECO:0008006" key="2">
    <source>
        <dbReference type="Google" id="ProtNLM"/>
    </source>
</evidence>